<keyword evidence="4 14" id="KW-0808">Transferase</keyword>
<reference evidence="14 15" key="1">
    <citation type="submission" date="2015-02" db="EMBL/GenBank/DDBJ databases">
        <title>Single cell genomics of a rare environmental alphaproteobacterium provides unique insights into Rickettsiaceae evolution.</title>
        <authorList>
            <person name="Martijn J."/>
            <person name="Schulz F."/>
            <person name="Zaremba-Niedzwiedzka K."/>
            <person name="Viklund J."/>
            <person name="Stepanauskas R."/>
            <person name="Andersson S.G.E."/>
            <person name="Horn M."/>
            <person name="Guy L."/>
            <person name="Ettema T.J.G."/>
        </authorList>
    </citation>
    <scope>NUCLEOTIDE SEQUENCE [LARGE SCALE GENOMIC DNA]</scope>
    <source>
        <strain evidence="14 15">SCGC AAA041-L04</strain>
    </source>
</reference>
<evidence type="ECO:0000256" key="4">
    <source>
        <dbReference type="ARBA" id="ARBA00022679"/>
    </source>
</evidence>
<keyword evidence="10" id="KW-0460">Magnesium</keyword>
<proteinExistence type="predicted"/>
<accession>A0A0F5MPZ0</accession>
<evidence type="ECO:0000256" key="6">
    <source>
        <dbReference type="ARBA" id="ARBA00022705"/>
    </source>
</evidence>
<feature type="domain" description="Toprim" evidence="13">
    <location>
        <begin position="250"/>
        <end position="332"/>
    </location>
</feature>
<evidence type="ECO:0000256" key="12">
    <source>
        <dbReference type="ARBA" id="ARBA00023163"/>
    </source>
</evidence>
<dbReference type="GO" id="GO:0006269">
    <property type="term" value="P:DNA replication, synthesis of primer"/>
    <property type="evidence" value="ECO:0007669"/>
    <property type="project" value="UniProtKB-KW"/>
</dbReference>
<keyword evidence="2" id="KW-0240">DNA-directed RNA polymerase</keyword>
<dbReference type="InterPro" id="IPR034151">
    <property type="entry name" value="TOPRIM_DnaG_bac"/>
</dbReference>
<evidence type="ECO:0000313" key="14">
    <source>
        <dbReference type="EMBL" id="KKB96840.1"/>
    </source>
</evidence>
<dbReference type="InterPro" id="IPR036977">
    <property type="entry name" value="DNA_primase_Znf_CHC2"/>
</dbReference>
<name>A0A0F5MPZ0_9RICK</name>
<comment type="cofactor">
    <cofactor evidence="1">
        <name>Zn(2+)</name>
        <dbReference type="ChEBI" id="CHEBI:29105"/>
    </cofactor>
</comment>
<protein>
    <submittedName>
        <fullName evidence="14">DNA primase</fullName>
        <ecNumber evidence="14">2.7.7.-</ecNumber>
    </submittedName>
</protein>
<keyword evidence="12" id="KW-0804">Transcription</keyword>
<gene>
    <name evidence="14" type="primary">dnaG</name>
    <name evidence="14" type="ORF">SZ25_00061</name>
</gene>
<dbReference type="Gene3D" id="3.90.580.10">
    <property type="entry name" value="Zinc finger, CHC2-type domain"/>
    <property type="match status" value="1"/>
</dbReference>
<organism evidence="14 15">
    <name type="scientific">Candidatus Arcanibacter lacustris</name>
    <dbReference type="NCBI Taxonomy" id="1607817"/>
    <lineage>
        <taxon>Bacteria</taxon>
        <taxon>Pseudomonadati</taxon>
        <taxon>Pseudomonadota</taxon>
        <taxon>Alphaproteobacteria</taxon>
        <taxon>Rickettsiales</taxon>
        <taxon>Candidatus Arcanibacter</taxon>
    </lineage>
</organism>
<dbReference type="NCBIfam" id="TIGR01391">
    <property type="entry name" value="dnaG"/>
    <property type="match status" value="1"/>
</dbReference>
<evidence type="ECO:0000256" key="5">
    <source>
        <dbReference type="ARBA" id="ARBA00022695"/>
    </source>
</evidence>
<keyword evidence="3" id="KW-0639">Primosome</keyword>
<dbReference type="Proteomes" id="UP000033358">
    <property type="component" value="Unassembled WGS sequence"/>
</dbReference>
<evidence type="ECO:0000256" key="2">
    <source>
        <dbReference type="ARBA" id="ARBA00022478"/>
    </source>
</evidence>
<dbReference type="GO" id="GO:0005737">
    <property type="term" value="C:cytoplasm"/>
    <property type="evidence" value="ECO:0007669"/>
    <property type="project" value="TreeGrafter"/>
</dbReference>
<dbReference type="CDD" id="cd03364">
    <property type="entry name" value="TOPRIM_DnaG_primases"/>
    <property type="match status" value="1"/>
</dbReference>
<sequence>MHFSEQIIEQIKNKITISDVVSKKVKLQRKGNHFSGLCPFHHEKTPSFTVSDERQNYHCFGCGAHGDVIKFITSTTGLSFSETVAQLAAQAGIVIAKSEYNNETNHSLYRLMDLAKNYFQLSLKKNNHALTYLVNRKLGKDIIEKFALGFASNEKNALMNYLITQGASHNELLSVGLIIKSESGEYFDRFRNRIMFPIMNASGKVIAFGGRSMDSNLQPKYLNSPETILFKKREVLYAENLARGASYQNKRIILVEGYMDVISMHNAGFTETVASLGTAVSKDHLEKLWKYAAKPIICLDGDEAGKRATSKLALEALAMIKGDNSLEFINLPAGADPDELASNQGREGVERLIRIKKTLSEYIWLSEFSSLPHKPSAEDKSSL</sequence>
<keyword evidence="6" id="KW-0235">DNA replication</keyword>
<dbReference type="GO" id="GO:0000428">
    <property type="term" value="C:DNA-directed RNA polymerase complex"/>
    <property type="evidence" value="ECO:0007669"/>
    <property type="project" value="UniProtKB-KW"/>
</dbReference>
<dbReference type="Pfam" id="PF08275">
    <property type="entry name" value="DNAG_N"/>
    <property type="match status" value="1"/>
</dbReference>
<keyword evidence="11" id="KW-0238">DNA-binding</keyword>
<comment type="caution">
    <text evidence="14">The sequence shown here is derived from an EMBL/GenBank/DDBJ whole genome shotgun (WGS) entry which is preliminary data.</text>
</comment>
<dbReference type="EMBL" id="JYHA01000016">
    <property type="protein sequence ID" value="KKB96840.1"/>
    <property type="molecule type" value="Genomic_DNA"/>
</dbReference>
<dbReference type="InterPro" id="IPR002694">
    <property type="entry name" value="Znf_CHC2"/>
</dbReference>
<evidence type="ECO:0000259" key="13">
    <source>
        <dbReference type="PROSITE" id="PS50880"/>
    </source>
</evidence>
<dbReference type="InterPro" id="IPR006171">
    <property type="entry name" value="TOPRIM_dom"/>
</dbReference>
<dbReference type="FunFam" id="3.90.980.10:FF:000001">
    <property type="entry name" value="DNA primase"/>
    <property type="match status" value="1"/>
</dbReference>
<dbReference type="AlphaFoldDB" id="A0A0F5MPZ0"/>
<evidence type="ECO:0000256" key="8">
    <source>
        <dbReference type="ARBA" id="ARBA00022771"/>
    </source>
</evidence>
<dbReference type="PANTHER" id="PTHR30313:SF2">
    <property type="entry name" value="DNA PRIMASE"/>
    <property type="match status" value="1"/>
</dbReference>
<feature type="non-terminal residue" evidence="14">
    <location>
        <position position="383"/>
    </location>
</feature>
<dbReference type="InterPro" id="IPR006295">
    <property type="entry name" value="DNA_primase_DnaG"/>
</dbReference>
<dbReference type="SUPFAM" id="SSF56731">
    <property type="entry name" value="DNA primase core"/>
    <property type="match status" value="1"/>
</dbReference>
<dbReference type="GO" id="GO:1990077">
    <property type="term" value="C:primosome complex"/>
    <property type="evidence" value="ECO:0007669"/>
    <property type="project" value="UniProtKB-KW"/>
</dbReference>
<dbReference type="SMART" id="SM00400">
    <property type="entry name" value="ZnF_CHCC"/>
    <property type="match status" value="1"/>
</dbReference>
<evidence type="ECO:0000256" key="10">
    <source>
        <dbReference type="ARBA" id="ARBA00022842"/>
    </source>
</evidence>
<dbReference type="InterPro" id="IPR050219">
    <property type="entry name" value="DnaG_primase"/>
</dbReference>
<evidence type="ECO:0000256" key="1">
    <source>
        <dbReference type="ARBA" id="ARBA00001947"/>
    </source>
</evidence>
<keyword evidence="15" id="KW-1185">Reference proteome</keyword>
<dbReference type="Pfam" id="PF13155">
    <property type="entry name" value="Toprim_2"/>
    <property type="match status" value="1"/>
</dbReference>
<dbReference type="Gene3D" id="3.40.1360.10">
    <property type="match status" value="1"/>
</dbReference>
<evidence type="ECO:0000313" key="15">
    <source>
        <dbReference type="Proteomes" id="UP000033358"/>
    </source>
</evidence>
<evidence type="ECO:0000256" key="11">
    <source>
        <dbReference type="ARBA" id="ARBA00023125"/>
    </source>
</evidence>
<dbReference type="EC" id="2.7.7.-" evidence="14"/>
<keyword evidence="8" id="KW-0863">Zinc-finger</keyword>
<dbReference type="SUPFAM" id="SSF57783">
    <property type="entry name" value="Zinc beta-ribbon"/>
    <property type="match status" value="1"/>
</dbReference>
<dbReference type="Gene3D" id="3.90.980.10">
    <property type="entry name" value="DNA primase, catalytic core, N-terminal domain"/>
    <property type="match status" value="1"/>
</dbReference>
<dbReference type="FunFam" id="3.90.580.10:FF:000001">
    <property type="entry name" value="DNA primase"/>
    <property type="match status" value="1"/>
</dbReference>
<dbReference type="InterPro" id="IPR013264">
    <property type="entry name" value="DNAG_N"/>
</dbReference>
<evidence type="ECO:0000256" key="7">
    <source>
        <dbReference type="ARBA" id="ARBA00022723"/>
    </source>
</evidence>
<keyword evidence="9" id="KW-0862">Zinc</keyword>
<keyword evidence="7" id="KW-0479">Metal-binding</keyword>
<evidence type="ECO:0000256" key="9">
    <source>
        <dbReference type="ARBA" id="ARBA00022833"/>
    </source>
</evidence>
<dbReference type="PROSITE" id="PS50880">
    <property type="entry name" value="TOPRIM"/>
    <property type="match status" value="1"/>
</dbReference>
<dbReference type="GO" id="GO:0003899">
    <property type="term" value="F:DNA-directed RNA polymerase activity"/>
    <property type="evidence" value="ECO:0007669"/>
    <property type="project" value="InterPro"/>
</dbReference>
<evidence type="ECO:0000256" key="3">
    <source>
        <dbReference type="ARBA" id="ARBA00022515"/>
    </source>
</evidence>
<dbReference type="GO" id="GO:0003677">
    <property type="term" value="F:DNA binding"/>
    <property type="evidence" value="ECO:0007669"/>
    <property type="project" value="UniProtKB-KW"/>
</dbReference>
<dbReference type="SMART" id="SM00493">
    <property type="entry name" value="TOPRIM"/>
    <property type="match status" value="1"/>
</dbReference>
<dbReference type="PANTHER" id="PTHR30313">
    <property type="entry name" value="DNA PRIMASE"/>
    <property type="match status" value="1"/>
</dbReference>
<dbReference type="Pfam" id="PF01807">
    <property type="entry name" value="Zn_ribbon_DnaG"/>
    <property type="match status" value="1"/>
</dbReference>
<keyword evidence="5 14" id="KW-0548">Nucleotidyltransferase</keyword>
<dbReference type="GO" id="GO:0008270">
    <property type="term" value="F:zinc ion binding"/>
    <property type="evidence" value="ECO:0007669"/>
    <property type="project" value="UniProtKB-KW"/>
</dbReference>
<dbReference type="InterPro" id="IPR037068">
    <property type="entry name" value="DNA_primase_core_N_sf"/>
</dbReference>